<keyword evidence="7" id="KW-1185">Reference proteome</keyword>
<accession>A0A316YSV2</accession>
<dbReference type="GO" id="GO:0005524">
    <property type="term" value="F:ATP binding"/>
    <property type="evidence" value="ECO:0007669"/>
    <property type="project" value="UniProtKB-KW"/>
</dbReference>
<dbReference type="EMBL" id="KZ819635">
    <property type="protein sequence ID" value="PWN91884.1"/>
    <property type="molecule type" value="Genomic_DNA"/>
</dbReference>
<evidence type="ECO:0000256" key="4">
    <source>
        <dbReference type="ARBA" id="ARBA00022840"/>
    </source>
</evidence>
<feature type="domain" description="DNA2/NAM7 helicase-like C-terminal" evidence="5">
    <location>
        <begin position="750"/>
        <end position="945"/>
    </location>
</feature>
<dbReference type="PANTHER" id="PTHR43788:SF8">
    <property type="entry name" value="DNA-BINDING PROTEIN SMUBP-2"/>
    <property type="match status" value="1"/>
</dbReference>
<dbReference type="STRING" id="215250.A0A316YSV2"/>
<dbReference type="GO" id="GO:0043139">
    <property type="term" value="F:5'-3' DNA helicase activity"/>
    <property type="evidence" value="ECO:0007669"/>
    <property type="project" value="TreeGrafter"/>
</dbReference>
<keyword evidence="1" id="KW-0547">Nucleotide-binding</keyword>
<dbReference type="OrthoDB" id="6513042at2759"/>
<dbReference type="GO" id="GO:0016787">
    <property type="term" value="F:hydrolase activity"/>
    <property type="evidence" value="ECO:0007669"/>
    <property type="project" value="UniProtKB-KW"/>
</dbReference>
<dbReference type="GeneID" id="37045864"/>
<proteinExistence type="predicted"/>
<organism evidence="6 7">
    <name type="scientific">Acaromyces ingoldii</name>
    <dbReference type="NCBI Taxonomy" id="215250"/>
    <lineage>
        <taxon>Eukaryota</taxon>
        <taxon>Fungi</taxon>
        <taxon>Dikarya</taxon>
        <taxon>Basidiomycota</taxon>
        <taxon>Ustilaginomycotina</taxon>
        <taxon>Exobasidiomycetes</taxon>
        <taxon>Exobasidiales</taxon>
        <taxon>Cryptobasidiaceae</taxon>
        <taxon>Acaromyces</taxon>
    </lineage>
</organism>
<dbReference type="Pfam" id="PF13245">
    <property type="entry name" value="AAA_19"/>
    <property type="match status" value="1"/>
</dbReference>
<dbReference type="InterPro" id="IPR041679">
    <property type="entry name" value="DNA2/NAM7-like_C"/>
</dbReference>
<dbReference type="CDD" id="cd18808">
    <property type="entry name" value="SF1_C_Upf1"/>
    <property type="match status" value="1"/>
</dbReference>
<dbReference type="Gene3D" id="3.40.50.300">
    <property type="entry name" value="P-loop containing nucleotide triphosphate hydrolases"/>
    <property type="match status" value="2"/>
</dbReference>
<sequence length="980" mass="110609">MSDLTDDEIEKEKQYWQARADEGGHYLLKKDLDNVIARPWWMKLRAAGSDTYRTPEGSDCKGEVMEWYAQDTALRTSGRRELMGVQFVPLAEVDQIMIEWLTTPTLDAGGSTWVADGHDKIWYDLDEDTEENECETSSSDTPMHFTERPSNIFGLAITINGDPHVPKEDEQQFNKAMSIVITTFSKVLVIQTRYQPLPVPAALHDFFSSSLHIFAARRADVVLAYLDDFDIRAEIRDAATAFEPSVSPFRQYMGNPAFDGDIPLLQARYNVKGEIALHYKVAALVREACLAALVVVRYPDRATIRTAQCDKFVGAKHLVKVLQMEQLVKPLVRIVDFDEDQSFTRNSWISSDRPPALVVYCNRFRTMPNAMSDEVIEVELIYDYYENDQKRCGERLPGIRTVMRGRIHRIEGRLAEIVFPAVMDRGEIGGGISYDPKADRATSHREPPSFGHVRERILEVRAVGPQLPNIEDIESHNYALDLMDAERSMCPDNSSFNAVVFPPLAQDGNVARTEIERALACSFYSTMENELEKPRVPSKLAAMQAKVFVEAFDPTYPAQVVSGPPGTGKSYLIASICKAYSEISSTQERWHDMCLVLTRTNAAAVDVAKELMDVACPFVIFKGGRQASFYQGEYYAAVEKYARDTKSIETPKDAWSTLRGKSVVICTLGKFEVIKDNLPWTPTLALVHGASEIPAPRLSQSLQGMRGLAKLILFGDEHQIPPYGQEWMPSNRSAFDYAAETSEAEDATVRCKHHTLDVSWRLPPALASYISTSIYRNLFSCCEETGDDGWKSCLRFLELTPPHTKEERKSASSSLYNPREARAVVQIVQKLVERQRKSWQILTFYSDQKREIESQLVRDLTLDVPADSIRSKDGVRTQNRHLTRTEASDLVSTVDAFQGKEADVIILSTVRTQMPQGYLHDIICDYRRLNVALTRCRDKLVVVTASELLKNLKDRHLALLLTRLASLAPRAEDSNDPFFS</sequence>
<name>A0A316YSV2_9BASI</name>
<protein>
    <submittedName>
        <fullName evidence="6">P-loop containing nucleoside triphosphate hydrolase protein</fullName>
    </submittedName>
</protein>
<dbReference type="RefSeq" id="XP_025379082.1">
    <property type="nucleotide sequence ID" value="XM_025523948.1"/>
</dbReference>
<keyword evidence="4" id="KW-0067">ATP-binding</keyword>
<evidence type="ECO:0000256" key="3">
    <source>
        <dbReference type="ARBA" id="ARBA00022806"/>
    </source>
</evidence>
<evidence type="ECO:0000313" key="6">
    <source>
        <dbReference type="EMBL" id="PWN91884.1"/>
    </source>
</evidence>
<dbReference type="InterPro" id="IPR050534">
    <property type="entry name" value="Coronavir_polyprotein_1ab"/>
</dbReference>
<dbReference type="SUPFAM" id="SSF52540">
    <property type="entry name" value="P-loop containing nucleoside triphosphate hydrolases"/>
    <property type="match status" value="1"/>
</dbReference>
<evidence type="ECO:0000256" key="2">
    <source>
        <dbReference type="ARBA" id="ARBA00022801"/>
    </source>
</evidence>
<dbReference type="InterPro" id="IPR027417">
    <property type="entry name" value="P-loop_NTPase"/>
</dbReference>
<keyword evidence="3" id="KW-0347">Helicase</keyword>
<dbReference type="Proteomes" id="UP000245768">
    <property type="component" value="Unassembled WGS sequence"/>
</dbReference>
<keyword evidence="2 6" id="KW-0378">Hydrolase</keyword>
<dbReference type="AlphaFoldDB" id="A0A316YSV2"/>
<reference evidence="6" key="1">
    <citation type="journal article" date="2018" name="Mol. Biol. Evol.">
        <title>Broad Genomic Sampling Reveals a Smut Pathogenic Ancestry of the Fungal Clade Ustilaginomycotina.</title>
        <authorList>
            <person name="Kijpornyongpan T."/>
            <person name="Mondo S.J."/>
            <person name="Barry K."/>
            <person name="Sandor L."/>
            <person name="Lee J."/>
            <person name="Lipzen A."/>
            <person name="Pangilinan J."/>
            <person name="LaButti K."/>
            <person name="Hainaut M."/>
            <person name="Henrissat B."/>
            <person name="Grigoriev I.V."/>
            <person name="Spatafora J.W."/>
            <person name="Aime M.C."/>
        </authorList>
    </citation>
    <scope>NUCLEOTIDE SEQUENCE [LARGE SCALE GENOMIC DNA]</scope>
    <source>
        <strain evidence="6">MCA 4198</strain>
    </source>
</reference>
<evidence type="ECO:0000313" key="7">
    <source>
        <dbReference type="Proteomes" id="UP000245768"/>
    </source>
</evidence>
<dbReference type="InParanoid" id="A0A316YSV2"/>
<evidence type="ECO:0000256" key="1">
    <source>
        <dbReference type="ARBA" id="ARBA00022741"/>
    </source>
</evidence>
<dbReference type="InterPro" id="IPR047187">
    <property type="entry name" value="SF1_C_Upf1"/>
</dbReference>
<dbReference type="PANTHER" id="PTHR43788">
    <property type="entry name" value="DNA2/NAM7 HELICASE FAMILY MEMBER"/>
    <property type="match status" value="1"/>
</dbReference>
<evidence type="ECO:0000259" key="5">
    <source>
        <dbReference type="Pfam" id="PF13087"/>
    </source>
</evidence>
<dbReference type="Pfam" id="PF13087">
    <property type="entry name" value="AAA_12"/>
    <property type="match status" value="1"/>
</dbReference>
<gene>
    <name evidence="6" type="ORF">FA10DRAFT_284800</name>
</gene>